<evidence type="ECO:0000259" key="2">
    <source>
        <dbReference type="Pfam" id="PF12680"/>
    </source>
</evidence>
<dbReference type="Pfam" id="PF12680">
    <property type="entry name" value="SnoaL_2"/>
    <property type="match status" value="1"/>
</dbReference>
<proteinExistence type="predicted"/>
<feature type="signal peptide" evidence="1">
    <location>
        <begin position="1"/>
        <end position="22"/>
    </location>
</feature>
<dbReference type="Proteomes" id="UP001176960">
    <property type="component" value="Unassembled WGS sequence"/>
</dbReference>
<dbReference type="RefSeq" id="WP_289840684.1">
    <property type="nucleotide sequence ID" value="NZ_CATKSH010000014.1"/>
</dbReference>
<reference evidence="3" key="1">
    <citation type="submission" date="2023-03" db="EMBL/GenBank/DDBJ databases">
        <authorList>
            <person name="Cleenwerck I."/>
        </authorList>
    </citation>
    <scope>NUCLEOTIDE SEQUENCE</scope>
    <source>
        <strain evidence="3">LMG 32879</strain>
    </source>
</reference>
<sequence>MKHLLATVTVIGIAVLPSPVQAAPRFEDTVERFLSAETRFDPAAMAAFMAPDYTEISPVGDLDTRQAVLSFYAPEHWVPVTLSPLERLASHDDVTSSVVCFRLTFRFRPPGQKEDTPLVERVMIGSFAGRLRRNGTGETWEIVHAQYTPVRPAAHAR</sequence>
<evidence type="ECO:0000313" key="3">
    <source>
        <dbReference type="EMBL" id="CAI9121380.1"/>
    </source>
</evidence>
<keyword evidence="4" id="KW-1185">Reference proteome</keyword>
<dbReference type="InterPro" id="IPR032710">
    <property type="entry name" value="NTF2-like_dom_sf"/>
</dbReference>
<comment type="caution">
    <text evidence="3">The sequence shown here is derived from an EMBL/GenBank/DDBJ whole genome shotgun (WGS) entry which is preliminary data.</text>
</comment>
<feature type="domain" description="SnoaL-like" evidence="2">
    <location>
        <begin position="30"/>
        <end position="119"/>
    </location>
</feature>
<protein>
    <submittedName>
        <fullName evidence="3">Nuclear transport factor 2 family protein</fullName>
    </submittedName>
</protein>
<dbReference type="EMBL" id="CATKSH010000014">
    <property type="protein sequence ID" value="CAI9121380.1"/>
    <property type="molecule type" value="Genomic_DNA"/>
</dbReference>
<evidence type="ECO:0000313" key="4">
    <source>
        <dbReference type="Proteomes" id="UP001176960"/>
    </source>
</evidence>
<name>A0AA35USH7_9PROT</name>
<evidence type="ECO:0000256" key="1">
    <source>
        <dbReference type="SAM" id="SignalP"/>
    </source>
</evidence>
<organism evidence="3 4">
    <name type="scientific">Brytella acorum</name>
    <dbReference type="NCBI Taxonomy" id="2959299"/>
    <lineage>
        <taxon>Bacteria</taxon>
        <taxon>Pseudomonadati</taxon>
        <taxon>Pseudomonadota</taxon>
        <taxon>Alphaproteobacteria</taxon>
        <taxon>Acetobacterales</taxon>
        <taxon>Acetobacteraceae</taxon>
        <taxon>Brytella</taxon>
    </lineage>
</organism>
<feature type="chain" id="PRO_5041219778" evidence="1">
    <location>
        <begin position="23"/>
        <end position="157"/>
    </location>
</feature>
<dbReference type="AlphaFoldDB" id="A0AA35USH7"/>
<dbReference type="SUPFAM" id="SSF54427">
    <property type="entry name" value="NTF2-like"/>
    <property type="match status" value="1"/>
</dbReference>
<dbReference type="Gene3D" id="3.10.450.50">
    <property type="match status" value="1"/>
</dbReference>
<gene>
    <name evidence="3" type="ORF">LMG32879_002227</name>
</gene>
<accession>A0AA35USH7</accession>
<keyword evidence="1" id="KW-0732">Signal</keyword>
<dbReference type="InterPro" id="IPR037401">
    <property type="entry name" value="SnoaL-like"/>
</dbReference>